<organism evidence="1 2">
    <name type="scientific">Prunus yedoensis var. nudiflora</name>
    <dbReference type="NCBI Taxonomy" id="2094558"/>
    <lineage>
        <taxon>Eukaryota</taxon>
        <taxon>Viridiplantae</taxon>
        <taxon>Streptophyta</taxon>
        <taxon>Embryophyta</taxon>
        <taxon>Tracheophyta</taxon>
        <taxon>Spermatophyta</taxon>
        <taxon>Magnoliopsida</taxon>
        <taxon>eudicotyledons</taxon>
        <taxon>Gunneridae</taxon>
        <taxon>Pentapetalae</taxon>
        <taxon>rosids</taxon>
        <taxon>fabids</taxon>
        <taxon>Rosales</taxon>
        <taxon>Rosaceae</taxon>
        <taxon>Amygdaloideae</taxon>
        <taxon>Amygdaleae</taxon>
        <taxon>Prunus</taxon>
    </lineage>
</organism>
<proteinExistence type="predicted"/>
<dbReference type="EMBL" id="PJQY01001922">
    <property type="protein sequence ID" value="PQP98168.1"/>
    <property type="molecule type" value="Genomic_DNA"/>
</dbReference>
<sequence>MLIDIFLHYGVDSNEDMFYSQVGSYVFVDSEDDIVPKRGVVIEELDDNYGVVVLVGGKYK</sequence>
<protein>
    <submittedName>
        <fullName evidence="1">Uncharacterized protein</fullName>
    </submittedName>
</protein>
<dbReference type="AlphaFoldDB" id="A0A314XZZ5"/>
<evidence type="ECO:0000313" key="1">
    <source>
        <dbReference type="EMBL" id="PQP98168.1"/>
    </source>
</evidence>
<keyword evidence="2" id="KW-1185">Reference proteome</keyword>
<evidence type="ECO:0000313" key="2">
    <source>
        <dbReference type="Proteomes" id="UP000250321"/>
    </source>
</evidence>
<accession>A0A314XZZ5</accession>
<dbReference type="Proteomes" id="UP000250321">
    <property type="component" value="Unassembled WGS sequence"/>
</dbReference>
<comment type="caution">
    <text evidence="1">The sequence shown here is derived from an EMBL/GenBank/DDBJ whole genome shotgun (WGS) entry which is preliminary data.</text>
</comment>
<gene>
    <name evidence="1" type="ORF">Pyn_04082</name>
</gene>
<reference evidence="1 2" key="1">
    <citation type="submission" date="2018-02" db="EMBL/GenBank/DDBJ databases">
        <title>Draft genome of wild Prunus yedoensis var. nudiflora.</title>
        <authorList>
            <person name="Baek S."/>
            <person name="Kim J.-H."/>
            <person name="Choi K."/>
            <person name="Kim G.-B."/>
            <person name="Cho A."/>
            <person name="Jang H."/>
            <person name="Shin C.-H."/>
            <person name="Yu H.-J."/>
            <person name="Mun J.-H."/>
        </authorList>
    </citation>
    <scope>NUCLEOTIDE SEQUENCE [LARGE SCALE GENOMIC DNA]</scope>
    <source>
        <strain evidence="2">cv. Jeju island</strain>
        <tissue evidence="1">Leaf</tissue>
    </source>
</reference>
<name>A0A314XZZ5_PRUYE</name>